<reference evidence="1" key="1">
    <citation type="submission" date="2025-08" db="UniProtKB">
        <authorList>
            <consortium name="Ensembl"/>
        </authorList>
    </citation>
    <scope>IDENTIFICATION</scope>
</reference>
<dbReference type="AlphaFoldDB" id="A0A674IH64"/>
<organism evidence="1 2">
    <name type="scientific">Terrapene triunguis</name>
    <name type="common">Three-toed box turtle</name>
    <dbReference type="NCBI Taxonomy" id="2587831"/>
    <lineage>
        <taxon>Eukaryota</taxon>
        <taxon>Metazoa</taxon>
        <taxon>Chordata</taxon>
        <taxon>Craniata</taxon>
        <taxon>Vertebrata</taxon>
        <taxon>Euteleostomi</taxon>
        <taxon>Archelosauria</taxon>
        <taxon>Testudinata</taxon>
        <taxon>Testudines</taxon>
        <taxon>Cryptodira</taxon>
        <taxon>Durocryptodira</taxon>
        <taxon>Testudinoidea</taxon>
        <taxon>Emydidae</taxon>
        <taxon>Terrapene</taxon>
    </lineage>
</organism>
<proteinExistence type="predicted"/>
<name>A0A674IH64_9SAUR</name>
<dbReference type="InParanoid" id="A0A674IH64"/>
<evidence type="ECO:0000313" key="2">
    <source>
        <dbReference type="Proteomes" id="UP000472274"/>
    </source>
</evidence>
<accession>A0A674IH64</accession>
<reference evidence="1" key="2">
    <citation type="submission" date="2025-09" db="UniProtKB">
        <authorList>
            <consortium name="Ensembl"/>
        </authorList>
    </citation>
    <scope>IDENTIFICATION</scope>
</reference>
<dbReference type="Proteomes" id="UP000472274">
    <property type="component" value="Unplaced"/>
</dbReference>
<evidence type="ECO:0000313" key="1">
    <source>
        <dbReference type="Ensembl" id="ENSTMTP00000006964.1"/>
    </source>
</evidence>
<sequence>FPIKLLLLVKHLTACGFNSKNWDRKMFLIHNRILKMHMIENIVNSIYSINKSLETRNLFLCLHVPLTITLC</sequence>
<keyword evidence="2" id="KW-1185">Reference proteome</keyword>
<protein>
    <submittedName>
        <fullName evidence="1">Uncharacterized protein</fullName>
    </submittedName>
</protein>
<dbReference type="Ensembl" id="ENSTMTT00000007195.1">
    <property type="protein sequence ID" value="ENSTMTP00000006964.1"/>
    <property type="gene ID" value="ENSTMTG00000005082.1"/>
</dbReference>